<sequence>MASLEFEESQVFTLNKRSIQACGTAGLAYYSCDASLSATSRISLTKQELDASLHFVLALVTISFKERGAFDPSGACVRAGSSIWPSSAASSQSYGFACRHCKCRAPDPPRCARVYGERSAPPPMRASRESEHGAALRASGLCTRSAGLGAVRRGALHADRRERSPAFEMVAPSGIARARGAEDEGRAQRTAHRIRPVRPYKGTARGALVPCGGAAGTVGGAMRGISPVVRIVRRASDAGVQRALSDQTCAIDAHDPAAVRSRESQPWAPPSMHAAHDSEAGQGPR</sequence>
<dbReference type="AlphaFoldDB" id="A0AAD6TQG7"/>
<organism evidence="2 3">
    <name type="scientific">Mycena belliarum</name>
    <dbReference type="NCBI Taxonomy" id="1033014"/>
    <lineage>
        <taxon>Eukaryota</taxon>
        <taxon>Fungi</taxon>
        <taxon>Dikarya</taxon>
        <taxon>Basidiomycota</taxon>
        <taxon>Agaricomycotina</taxon>
        <taxon>Agaricomycetes</taxon>
        <taxon>Agaricomycetidae</taxon>
        <taxon>Agaricales</taxon>
        <taxon>Marasmiineae</taxon>
        <taxon>Mycenaceae</taxon>
        <taxon>Mycena</taxon>
    </lineage>
</organism>
<dbReference type="EMBL" id="JARJCN010000113">
    <property type="protein sequence ID" value="KAJ7073455.1"/>
    <property type="molecule type" value="Genomic_DNA"/>
</dbReference>
<name>A0AAD6TQG7_9AGAR</name>
<accession>A0AAD6TQG7</accession>
<feature type="region of interest" description="Disordered" evidence="1">
    <location>
        <begin position="256"/>
        <end position="285"/>
    </location>
</feature>
<evidence type="ECO:0000256" key="1">
    <source>
        <dbReference type="SAM" id="MobiDB-lite"/>
    </source>
</evidence>
<evidence type="ECO:0000313" key="3">
    <source>
        <dbReference type="Proteomes" id="UP001222325"/>
    </source>
</evidence>
<keyword evidence="3" id="KW-1185">Reference proteome</keyword>
<dbReference type="Proteomes" id="UP001222325">
    <property type="component" value="Unassembled WGS sequence"/>
</dbReference>
<reference evidence="2" key="1">
    <citation type="submission" date="2023-03" db="EMBL/GenBank/DDBJ databases">
        <title>Massive genome expansion in bonnet fungi (Mycena s.s.) driven by repeated elements and novel gene families across ecological guilds.</title>
        <authorList>
            <consortium name="Lawrence Berkeley National Laboratory"/>
            <person name="Harder C.B."/>
            <person name="Miyauchi S."/>
            <person name="Viragh M."/>
            <person name="Kuo A."/>
            <person name="Thoen E."/>
            <person name="Andreopoulos B."/>
            <person name="Lu D."/>
            <person name="Skrede I."/>
            <person name="Drula E."/>
            <person name="Henrissat B."/>
            <person name="Morin E."/>
            <person name="Kohler A."/>
            <person name="Barry K."/>
            <person name="LaButti K."/>
            <person name="Morin E."/>
            <person name="Salamov A."/>
            <person name="Lipzen A."/>
            <person name="Mereny Z."/>
            <person name="Hegedus B."/>
            <person name="Baldrian P."/>
            <person name="Stursova M."/>
            <person name="Weitz H."/>
            <person name="Taylor A."/>
            <person name="Grigoriev I.V."/>
            <person name="Nagy L.G."/>
            <person name="Martin F."/>
            <person name="Kauserud H."/>
        </authorList>
    </citation>
    <scope>NUCLEOTIDE SEQUENCE</scope>
    <source>
        <strain evidence="2">CBHHK173m</strain>
    </source>
</reference>
<gene>
    <name evidence="2" type="ORF">B0H15DRAFT_957143</name>
</gene>
<proteinExistence type="predicted"/>
<protein>
    <submittedName>
        <fullName evidence="2">Uncharacterized protein</fullName>
    </submittedName>
</protein>
<evidence type="ECO:0000313" key="2">
    <source>
        <dbReference type="EMBL" id="KAJ7073455.1"/>
    </source>
</evidence>
<comment type="caution">
    <text evidence="2">The sequence shown here is derived from an EMBL/GenBank/DDBJ whole genome shotgun (WGS) entry which is preliminary data.</text>
</comment>